<dbReference type="GO" id="GO:0000160">
    <property type="term" value="P:phosphorelay signal transduction system"/>
    <property type="evidence" value="ECO:0007669"/>
    <property type="project" value="InterPro"/>
</dbReference>
<dbReference type="CDD" id="cd00077">
    <property type="entry name" value="HDc"/>
    <property type="match status" value="1"/>
</dbReference>
<dbReference type="PANTHER" id="PTHR45228">
    <property type="entry name" value="CYCLIC DI-GMP PHOSPHODIESTERASE TM_0186-RELATED"/>
    <property type="match status" value="1"/>
</dbReference>
<evidence type="ECO:0000256" key="1">
    <source>
        <dbReference type="PROSITE-ProRule" id="PRU00169"/>
    </source>
</evidence>
<keyword evidence="5" id="KW-1185">Reference proteome</keyword>
<dbReference type="SMART" id="SM00471">
    <property type="entry name" value="HDc"/>
    <property type="match status" value="1"/>
</dbReference>
<dbReference type="InterPro" id="IPR003607">
    <property type="entry name" value="HD/PDEase_dom"/>
</dbReference>
<dbReference type="PROSITE" id="PS50110">
    <property type="entry name" value="RESPONSE_REGULATORY"/>
    <property type="match status" value="1"/>
</dbReference>
<protein>
    <submittedName>
        <fullName evidence="4">HD domain-containing protein</fullName>
    </submittedName>
</protein>
<dbReference type="Gene3D" id="1.10.3210.10">
    <property type="entry name" value="Hypothetical protein af1432"/>
    <property type="match status" value="1"/>
</dbReference>
<dbReference type="PANTHER" id="PTHR45228:SF9">
    <property type="entry name" value="3'3'-CGAMP-SPECIFIC PHOSPHODIESTERASE 2"/>
    <property type="match status" value="1"/>
</dbReference>
<dbReference type="InterPro" id="IPR001789">
    <property type="entry name" value="Sig_transdc_resp-reg_receiver"/>
</dbReference>
<dbReference type="Pfam" id="PF13487">
    <property type="entry name" value="HD_5"/>
    <property type="match status" value="1"/>
</dbReference>
<dbReference type="Gene3D" id="3.40.50.2300">
    <property type="match status" value="1"/>
</dbReference>
<feature type="domain" description="Response regulatory" evidence="2">
    <location>
        <begin position="19"/>
        <end position="143"/>
    </location>
</feature>
<evidence type="ECO:0000259" key="2">
    <source>
        <dbReference type="PROSITE" id="PS50110"/>
    </source>
</evidence>
<evidence type="ECO:0000313" key="5">
    <source>
        <dbReference type="Proteomes" id="UP000093740"/>
    </source>
</evidence>
<dbReference type="InterPro" id="IPR037522">
    <property type="entry name" value="HD_GYP_dom"/>
</dbReference>
<dbReference type="EMBL" id="CP014334">
    <property type="protein sequence ID" value="AMW33475.1"/>
    <property type="molecule type" value="Genomic_DNA"/>
</dbReference>
<dbReference type="SUPFAM" id="SSF109604">
    <property type="entry name" value="HD-domain/PDEase-like"/>
    <property type="match status" value="1"/>
</dbReference>
<reference evidence="4 5" key="1">
    <citation type="journal article" date="2015" name="Stand. Genomic Sci.">
        <title>Genome sequence of a native-feather degrading extremely thermophilic Eubacterium, Fervidobacterium islandicum AW-1.</title>
        <authorList>
            <person name="Lee Y.J."/>
            <person name="Jeong H."/>
            <person name="Park G.S."/>
            <person name="Kwak Y."/>
            <person name="Lee S.J."/>
            <person name="Lee S.J."/>
            <person name="Park M.K."/>
            <person name="Kim J.Y."/>
            <person name="Kang H.K."/>
            <person name="Shin J.H."/>
            <person name="Lee D.W."/>
        </authorList>
    </citation>
    <scope>NUCLEOTIDE SEQUENCE [LARGE SCALE GENOMIC DNA]</scope>
    <source>
        <strain evidence="4 5">AW-1</strain>
    </source>
</reference>
<evidence type="ECO:0000259" key="3">
    <source>
        <dbReference type="PROSITE" id="PS51832"/>
    </source>
</evidence>
<feature type="domain" description="HD-GYP" evidence="3">
    <location>
        <begin position="277"/>
        <end position="473"/>
    </location>
</feature>
<dbReference type="AlphaFoldDB" id="A0AAI8CN52"/>
<organism evidence="4 5">
    <name type="scientific">Fervidobacterium islandicum</name>
    <dbReference type="NCBI Taxonomy" id="2423"/>
    <lineage>
        <taxon>Bacteria</taxon>
        <taxon>Thermotogati</taxon>
        <taxon>Thermotogota</taxon>
        <taxon>Thermotogae</taxon>
        <taxon>Thermotogales</taxon>
        <taxon>Fervidobacteriaceae</taxon>
        <taxon>Fervidobacterium</taxon>
    </lineage>
</organism>
<evidence type="ECO:0000313" key="4">
    <source>
        <dbReference type="EMBL" id="AMW33475.1"/>
    </source>
</evidence>
<accession>A0AAI8CN52</accession>
<dbReference type="InterPro" id="IPR011006">
    <property type="entry name" value="CheY-like_superfamily"/>
</dbReference>
<proteinExistence type="predicted"/>
<dbReference type="SUPFAM" id="SSF52172">
    <property type="entry name" value="CheY-like"/>
    <property type="match status" value="1"/>
</dbReference>
<feature type="modified residue" description="4-aspartylphosphate" evidence="1">
    <location>
        <position position="74"/>
    </location>
</feature>
<sequence>MPEFLKKSGIKDSNGEFWKILVVDDEPDVHAITSVVARDIEFEGKKVKLYSAFSADEAKKILTQVPDIALAMIDVVMEKDTSGLDLVRYIREELKNPYIRLVIRTGQPGFAPPREIVLKYDINDYREKAELSSNGLYTMIIARLREYRDIIELDTQRKLLERSAFYSSVVLNSNVEDFDDVLTEAFDSFSKILGLTVRIEKLSEVRADKFNGNAYSTNVSWNESKSVEFVLRKEIGLGERIRVDFSKPLTRHQSELMTMFLERYLSAVNNYVLSKDLVETLYKIIYIISEVTETRSLETGEHVRRVGKLSRLIASKLGYEGEYLEFFEIAAMLHDVGKIGIPDAILNKPAKLSDEEFEIMKRHTIIGYNILASVEHPLFKLAANIALYHHENWDGTGYPKGLKGEHIPLEGRIVSIVDVYDALLSDRIYRPAWSEDDTIRYIKDSCGKKFDSKVCDVFFKNYDEVRGIYGLKK</sequence>
<dbReference type="InterPro" id="IPR052020">
    <property type="entry name" value="Cyclic_di-GMP/3'3'-cGAMP_PDE"/>
</dbReference>
<dbReference type="KEGG" id="fia:NA23_09685"/>
<dbReference type="RefSeq" id="WP_052107142.1">
    <property type="nucleotide sequence ID" value="NZ_CP014334.2"/>
</dbReference>
<name>A0AAI8CN52_FERIS</name>
<dbReference type="Proteomes" id="UP000093740">
    <property type="component" value="Chromosome"/>
</dbReference>
<dbReference type="PROSITE" id="PS51832">
    <property type="entry name" value="HD_GYP"/>
    <property type="match status" value="1"/>
</dbReference>
<keyword evidence="1" id="KW-0597">Phosphoprotein</keyword>
<gene>
    <name evidence="4" type="ORF">NA23_09685</name>
</gene>